<feature type="transmembrane region" description="Helical" evidence="2">
    <location>
        <begin position="68"/>
        <end position="93"/>
    </location>
</feature>
<feature type="non-terminal residue" evidence="3">
    <location>
        <position position="165"/>
    </location>
</feature>
<dbReference type="Gene3D" id="2.70.150.10">
    <property type="entry name" value="Calcium-transporting ATPase, cytoplasmic transduction domain A"/>
    <property type="match status" value="1"/>
</dbReference>
<evidence type="ECO:0000256" key="1">
    <source>
        <dbReference type="ARBA" id="ARBA00006024"/>
    </source>
</evidence>
<evidence type="ECO:0000313" key="3">
    <source>
        <dbReference type="EMBL" id="OYR17578.1"/>
    </source>
</evidence>
<dbReference type="PANTHER" id="PTHR48085:SF5">
    <property type="entry name" value="CADMIUM_ZINC-TRANSPORTING ATPASE HMA4-RELATED"/>
    <property type="match status" value="1"/>
</dbReference>
<dbReference type="AlphaFoldDB" id="A0A256FS48"/>
<dbReference type="Proteomes" id="UP000215590">
    <property type="component" value="Unassembled WGS sequence"/>
</dbReference>
<feature type="transmembrane region" description="Helical" evidence="2">
    <location>
        <begin position="12"/>
        <end position="32"/>
    </location>
</feature>
<gene>
    <name evidence="3" type="ORF">CEV31_4358</name>
</gene>
<comment type="similarity">
    <text evidence="1">Belongs to the cation transport ATPase (P-type) (TC 3.A.3) family. Type IB subfamily.</text>
</comment>
<sequence length="165" mass="18264">MQRSAKDKFKASLLIFALCGLIIGLVLYLINYTHSARIAWTLATLPVVLSLVVDIIRSLWRREFGLDIVAAMSMSAALLFGETLAATIVAIMYTGGAFLESFAEGKARSEMRDLLSRVPRTAMRYAGDQLQEVAVDIVRQNDRLLIRQGEVIPVVSQSFQSVRSV</sequence>
<dbReference type="GO" id="GO:0016020">
    <property type="term" value="C:membrane"/>
    <property type="evidence" value="ECO:0007669"/>
    <property type="project" value="TreeGrafter"/>
</dbReference>
<keyword evidence="2" id="KW-0472">Membrane</keyword>
<keyword evidence="2" id="KW-1133">Transmembrane helix</keyword>
<dbReference type="GO" id="GO:0015086">
    <property type="term" value="F:cadmium ion transmembrane transporter activity"/>
    <property type="evidence" value="ECO:0007669"/>
    <property type="project" value="TreeGrafter"/>
</dbReference>
<feature type="transmembrane region" description="Helical" evidence="2">
    <location>
        <begin position="38"/>
        <end position="56"/>
    </location>
</feature>
<keyword evidence="2" id="KW-0812">Transmembrane</keyword>
<dbReference type="InterPro" id="IPR051014">
    <property type="entry name" value="Cation_Transport_ATPase_IB"/>
</dbReference>
<accession>A0A256FS48</accession>
<dbReference type="EMBL" id="NNRJ01000032">
    <property type="protein sequence ID" value="OYR17578.1"/>
    <property type="molecule type" value="Genomic_DNA"/>
</dbReference>
<reference evidence="3 4" key="1">
    <citation type="submission" date="2017-07" db="EMBL/GenBank/DDBJ databases">
        <title>Phylogenetic study on the rhizospheric bacterium Ochrobactrum sp. A44.</title>
        <authorList>
            <person name="Krzyzanowska D.M."/>
            <person name="Ossowicki A."/>
            <person name="Rajewska M."/>
            <person name="Maciag T."/>
            <person name="Kaczynski Z."/>
            <person name="Czerwicka M."/>
            <person name="Jafra S."/>
        </authorList>
    </citation>
    <scope>NUCLEOTIDE SEQUENCE [LARGE SCALE GENOMIC DNA]</scope>
    <source>
        <strain evidence="3 4">DSM 7216</strain>
    </source>
</reference>
<dbReference type="PANTHER" id="PTHR48085">
    <property type="entry name" value="CADMIUM/ZINC-TRANSPORTING ATPASE HMA2-RELATED"/>
    <property type="match status" value="1"/>
</dbReference>
<proteinExistence type="inferred from homology"/>
<evidence type="ECO:0000313" key="4">
    <source>
        <dbReference type="Proteomes" id="UP000215590"/>
    </source>
</evidence>
<name>A0A256FS48_9HYPH</name>
<protein>
    <submittedName>
        <fullName evidence="3">E1-E2 ATPase family protein</fullName>
    </submittedName>
</protein>
<evidence type="ECO:0000256" key="2">
    <source>
        <dbReference type="SAM" id="Phobius"/>
    </source>
</evidence>
<organism evidence="3 4">
    <name type="scientific">Brucella thiophenivorans</name>
    <dbReference type="NCBI Taxonomy" id="571255"/>
    <lineage>
        <taxon>Bacteria</taxon>
        <taxon>Pseudomonadati</taxon>
        <taxon>Pseudomonadota</taxon>
        <taxon>Alphaproteobacteria</taxon>
        <taxon>Hyphomicrobiales</taxon>
        <taxon>Brucellaceae</taxon>
        <taxon>Brucella/Ochrobactrum group</taxon>
        <taxon>Brucella</taxon>
    </lineage>
</organism>
<comment type="caution">
    <text evidence="3">The sequence shown here is derived from an EMBL/GenBank/DDBJ whole genome shotgun (WGS) entry which is preliminary data.</text>
</comment>
<keyword evidence="4" id="KW-1185">Reference proteome</keyword>